<dbReference type="OrthoDB" id="262547at2759"/>
<reference evidence="6 7" key="1">
    <citation type="submission" date="2020-01" db="EMBL/GenBank/DDBJ databases">
        <title>Identification and distribution of gene clusters putatively required for synthesis of sphingolipid metabolism inhibitors in phylogenetically diverse species of the filamentous fungus Fusarium.</title>
        <authorList>
            <person name="Kim H.-S."/>
            <person name="Busman M."/>
            <person name="Brown D.W."/>
            <person name="Divon H."/>
            <person name="Uhlig S."/>
            <person name="Proctor R.H."/>
        </authorList>
    </citation>
    <scope>NUCLEOTIDE SEQUENCE [LARGE SCALE GENOMIC DNA]</scope>
    <source>
        <strain evidence="6 7">NRRL 20459</strain>
    </source>
</reference>
<dbReference type="InterPro" id="IPR011707">
    <property type="entry name" value="Cu-oxidase-like_N"/>
</dbReference>
<proteinExistence type="inferred from homology"/>
<feature type="domain" description="Plastocyanin-like" evidence="4">
    <location>
        <begin position="419"/>
        <end position="537"/>
    </location>
</feature>
<evidence type="ECO:0000313" key="7">
    <source>
        <dbReference type="Proteomes" id="UP000554235"/>
    </source>
</evidence>
<dbReference type="Pfam" id="PF07732">
    <property type="entry name" value="Cu-oxidase_3"/>
    <property type="match status" value="1"/>
</dbReference>
<dbReference type="SUPFAM" id="SSF49503">
    <property type="entry name" value="Cupredoxins"/>
    <property type="match status" value="3"/>
</dbReference>
<comment type="similarity">
    <text evidence="1">Belongs to the multicopper oxidase family.</text>
</comment>
<keyword evidence="2" id="KW-0186">Copper</keyword>
<dbReference type="EMBL" id="JAADYS010002424">
    <property type="protein sequence ID" value="KAF4458560.1"/>
    <property type="molecule type" value="Genomic_DNA"/>
</dbReference>
<gene>
    <name evidence="6" type="ORF">FALBO_14699</name>
</gene>
<name>A0A8H4KW45_9HYPO</name>
<evidence type="ECO:0000259" key="5">
    <source>
        <dbReference type="Pfam" id="PF07732"/>
    </source>
</evidence>
<dbReference type="GO" id="GO:0016491">
    <property type="term" value="F:oxidoreductase activity"/>
    <property type="evidence" value="ECO:0007669"/>
    <property type="project" value="InterPro"/>
</dbReference>
<evidence type="ECO:0000256" key="2">
    <source>
        <dbReference type="ARBA" id="ARBA00023008"/>
    </source>
</evidence>
<feature type="compositionally biased region" description="Acidic residues" evidence="3">
    <location>
        <begin position="292"/>
        <end position="308"/>
    </location>
</feature>
<dbReference type="GO" id="GO:0005507">
    <property type="term" value="F:copper ion binding"/>
    <property type="evidence" value="ECO:0007669"/>
    <property type="project" value="InterPro"/>
</dbReference>
<feature type="domain" description="Plastocyanin-like" evidence="5">
    <location>
        <begin position="93"/>
        <end position="200"/>
    </location>
</feature>
<comment type="caution">
    <text evidence="6">The sequence shown here is derived from an EMBL/GenBank/DDBJ whole genome shotgun (WGS) entry which is preliminary data.</text>
</comment>
<dbReference type="Gene3D" id="2.60.40.420">
    <property type="entry name" value="Cupredoxins - blue copper proteins"/>
    <property type="match status" value="3"/>
</dbReference>
<dbReference type="InterPro" id="IPR045087">
    <property type="entry name" value="Cu-oxidase_fam"/>
</dbReference>
<dbReference type="Proteomes" id="UP000554235">
    <property type="component" value="Unassembled WGS sequence"/>
</dbReference>
<dbReference type="CDD" id="cd13889">
    <property type="entry name" value="CuRO_3_BOD"/>
    <property type="match status" value="1"/>
</dbReference>
<sequence>MNINFALVPIFVARHIKMAVFSVFIALIGFLAVHSVCAGDEDEWLSPEYTSFFQSPLPIPPEIKPLETYVNSSTGSTIDFFQLNITDFEKQIYPGLGKAKLVGYNGIAPGPTFRIKRGRQSVVRVVNEYNRPSVVHLHGSYTRPVWDGWAEDTIQPGQYKDYYYPNVNEARTMWYHDHAAGITATNAYSGQAGFYIIEDPDVEARLGLPQGKYDIPLALAAKQYTDDGDLTSVADERESLYGDVIEVNGQPWPFLDVEPRKYRFRVLNTALSRTFVLSIVSESTVEKRGNDDDNDDGDDDDDDNENNDDNASNQVPFIVVASDSGFMSSSVTTSKLTVAMAERWEIIVDFSDFAGQNLTMKNDREVFTDDGFAGTDRVMQFNVGSKVSSNANNGPVPSSLVSLDMPKAGTKIDRTFKFEKDDDTYLINGVGFADVQNRIIANPPRGKTEIWSLENHSGKWSHPIHIHMVDFQILSREKGRKDLEPYEKAALKDVAVLGPDERVTVAIKFAPMEGLYMFHCHNLVHEDHDMMAAFNISSLQGLGYRQSDLKFSDPMDEKWRAKSFKDVDDQSVKDELLPQFAATEAYQNLTGLDKALDQYWAVHTDESDDESVASSHILLLSPWSMLLLYAIWFYY</sequence>
<dbReference type="Pfam" id="PF07731">
    <property type="entry name" value="Cu-oxidase_2"/>
    <property type="match status" value="1"/>
</dbReference>
<keyword evidence="7" id="KW-1185">Reference proteome</keyword>
<dbReference type="AlphaFoldDB" id="A0A8H4KW45"/>
<dbReference type="InterPro" id="IPR008972">
    <property type="entry name" value="Cupredoxin"/>
</dbReference>
<organism evidence="6 7">
    <name type="scientific">Fusarium albosuccineum</name>
    <dbReference type="NCBI Taxonomy" id="1237068"/>
    <lineage>
        <taxon>Eukaryota</taxon>
        <taxon>Fungi</taxon>
        <taxon>Dikarya</taxon>
        <taxon>Ascomycota</taxon>
        <taxon>Pezizomycotina</taxon>
        <taxon>Sordariomycetes</taxon>
        <taxon>Hypocreomycetidae</taxon>
        <taxon>Hypocreales</taxon>
        <taxon>Nectriaceae</taxon>
        <taxon>Fusarium</taxon>
        <taxon>Fusarium decemcellulare species complex</taxon>
    </lineage>
</organism>
<evidence type="ECO:0000256" key="1">
    <source>
        <dbReference type="ARBA" id="ARBA00010609"/>
    </source>
</evidence>
<feature type="region of interest" description="Disordered" evidence="3">
    <location>
        <begin position="286"/>
        <end position="314"/>
    </location>
</feature>
<dbReference type="InterPro" id="IPR011706">
    <property type="entry name" value="Cu-oxidase_C"/>
</dbReference>
<protein>
    <submittedName>
        <fullName evidence="6">Cupredoxin</fullName>
    </submittedName>
</protein>
<evidence type="ECO:0000313" key="6">
    <source>
        <dbReference type="EMBL" id="KAF4458560.1"/>
    </source>
</evidence>
<dbReference type="PANTHER" id="PTHR48267">
    <property type="entry name" value="CUPREDOXIN SUPERFAMILY PROTEIN"/>
    <property type="match status" value="1"/>
</dbReference>
<evidence type="ECO:0000256" key="3">
    <source>
        <dbReference type="SAM" id="MobiDB-lite"/>
    </source>
</evidence>
<evidence type="ECO:0000259" key="4">
    <source>
        <dbReference type="Pfam" id="PF07731"/>
    </source>
</evidence>
<accession>A0A8H4KW45</accession>
<dbReference type="PANTHER" id="PTHR48267:SF1">
    <property type="entry name" value="BILIRUBIN OXIDASE"/>
    <property type="match status" value="1"/>
</dbReference>